<dbReference type="AlphaFoldDB" id="A0A554SFI9"/>
<dbReference type="GO" id="GO:0043137">
    <property type="term" value="P:DNA replication, removal of RNA primer"/>
    <property type="evidence" value="ECO:0007669"/>
    <property type="project" value="TreeGrafter"/>
</dbReference>
<evidence type="ECO:0000256" key="9">
    <source>
        <dbReference type="ARBA" id="ARBA00022801"/>
    </source>
</evidence>
<reference evidence="12 13" key="1">
    <citation type="submission" date="2019-07" db="EMBL/GenBank/DDBJ databases">
        <authorList>
            <person name="Zhao L.H."/>
        </authorList>
    </citation>
    <scope>NUCLEOTIDE SEQUENCE [LARGE SCALE GENOMIC DNA]</scope>
    <source>
        <strain evidence="12 13">Co35</strain>
    </source>
</reference>
<comment type="subunit">
    <text evidence="4">Monomer.</text>
</comment>
<dbReference type="PANTHER" id="PTHR10642">
    <property type="entry name" value="RIBONUCLEASE H1"/>
    <property type="match status" value="1"/>
</dbReference>
<evidence type="ECO:0000256" key="6">
    <source>
        <dbReference type="ARBA" id="ARBA00022722"/>
    </source>
</evidence>
<dbReference type="CDD" id="cd09278">
    <property type="entry name" value="RNase_HI_prokaryote_like"/>
    <property type="match status" value="1"/>
</dbReference>
<keyword evidence="9" id="KW-0378">Hydrolase</keyword>
<evidence type="ECO:0000313" key="13">
    <source>
        <dbReference type="Proteomes" id="UP000316988"/>
    </source>
</evidence>
<dbReference type="GO" id="GO:0004523">
    <property type="term" value="F:RNA-DNA hybrid ribonuclease activity"/>
    <property type="evidence" value="ECO:0007669"/>
    <property type="project" value="UniProtKB-EC"/>
</dbReference>
<dbReference type="InterPro" id="IPR002156">
    <property type="entry name" value="RNaseH_domain"/>
</dbReference>
<dbReference type="GO" id="GO:0046872">
    <property type="term" value="F:metal ion binding"/>
    <property type="evidence" value="ECO:0007669"/>
    <property type="project" value="UniProtKB-KW"/>
</dbReference>
<comment type="similarity">
    <text evidence="3">Belongs to the RNase H family.</text>
</comment>
<evidence type="ECO:0000259" key="11">
    <source>
        <dbReference type="PROSITE" id="PS50879"/>
    </source>
</evidence>
<evidence type="ECO:0000256" key="8">
    <source>
        <dbReference type="ARBA" id="ARBA00022759"/>
    </source>
</evidence>
<keyword evidence="6" id="KW-0540">Nuclease</keyword>
<dbReference type="RefSeq" id="WP_143912162.1">
    <property type="nucleotide sequence ID" value="NZ_VLNT01000003.1"/>
</dbReference>
<evidence type="ECO:0000256" key="5">
    <source>
        <dbReference type="ARBA" id="ARBA00012180"/>
    </source>
</evidence>
<dbReference type="SUPFAM" id="SSF53098">
    <property type="entry name" value="Ribonuclease H-like"/>
    <property type="match status" value="1"/>
</dbReference>
<organism evidence="12 13">
    <name type="scientific">Aeromicrobium piscarium</name>
    <dbReference type="NCBI Taxonomy" id="2590901"/>
    <lineage>
        <taxon>Bacteria</taxon>
        <taxon>Bacillati</taxon>
        <taxon>Actinomycetota</taxon>
        <taxon>Actinomycetes</taxon>
        <taxon>Propionibacteriales</taxon>
        <taxon>Nocardioidaceae</taxon>
        <taxon>Aeromicrobium</taxon>
    </lineage>
</organism>
<dbReference type="InterPro" id="IPR022892">
    <property type="entry name" value="RNaseHI"/>
</dbReference>
<dbReference type="InterPro" id="IPR050092">
    <property type="entry name" value="RNase_H"/>
</dbReference>
<evidence type="ECO:0000256" key="3">
    <source>
        <dbReference type="ARBA" id="ARBA00005300"/>
    </source>
</evidence>
<dbReference type="InterPro" id="IPR036397">
    <property type="entry name" value="RNaseH_sf"/>
</dbReference>
<gene>
    <name evidence="12" type="ORF">FNM00_05245</name>
</gene>
<dbReference type="EMBL" id="VLNT01000003">
    <property type="protein sequence ID" value="TSD65114.1"/>
    <property type="molecule type" value="Genomic_DNA"/>
</dbReference>
<dbReference type="OrthoDB" id="7845843at2"/>
<keyword evidence="8" id="KW-0255">Endonuclease</keyword>
<keyword evidence="7" id="KW-0479">Metal-binding</keyword>
<evidence type="ECO:0000256" key="4">
    <source>
        <dbReference type="ARBA" id="ARBA00011245"/>
    </source>
</evidence>
<accession>A0A554SFI9</accession>
<dbReference type="EC" id="3.1.26.4" evidence="5"/>
<dbReference type="GO" id="GO:0003676">
    <property type="term" value="F:nucleic acid binding"/>
    <property type="evidence" value="ECO:0007669"/>
    <property type="project" value="InterPro"/>
</dbReference>
<comment type="catalytic activity">
    <reaction evidence="1">
        <text>Endonucleolytic cleavage to 5'-phosphomonoester.</text>
        <dbReference type="EC" id="3.1.26.4"/>
    </reaction>
</comment>
<proteinExistence type="inferred from homology"/>
<evidence type="ECO:0000256" key="2">
    <source>
        <dbReference type="ARBA" id="ARBA00001946"/>
    </source>
</evidence>
<evidence type="ECO:0000313" key="12">
    <source>
        <dbReference type="EMBL" id="TSD65114.1"/>
    </source>
</evidence>
<evidence type="ECO:0000256" key="10">
    <source>
        <dbReference type="ARBA" id="ARBA00022842"/>
    </source>
</evidence>
<dbReference type="Proteomes" id="UP000316988">
    <property type="component" value="Unassembled WGS sequence"/>
</dbReference>
<keyword evidence="13" id="KW-1185">Reference proteome</keyword>
<sequence>MSGLTEDQKSRLLERFRSLSLGSAHLSAAHARMLVAEVDAVLGGVVEPEPRAEPVVPDGVVTIACDGSCLANPDGPTGWAWVATDGRSDSGGLANGTNNIGELLALINALEAHPDTALHLQLDSQYVLNSATKWIPGWKRKGWKTASGKPVANVDLMRRLDELLRAREEAGIPTTWEWVRGHNQHALNEEADRLAGEAARLAR</sequence>
<protein>
    <recommendedName>
        <fullName evidence="5">ribonuclease H</fullName>
        <ecNumber evidence="5">3.1.26.4</ecNumber>
    </recommendedName>
</protein>
<feature type="domain" description="RNase H type-1" evidence="11">
    <location>
        <begin position="57"/>
        <end position="200"/>
    </location>
</feature>
<comment type="cofactor">
    <cofactor evidence="2">
        <name>Mg(2+)</name>
        <dbReference type="ChEBI" id="CHEBI:18420"/>
    </cofactor>
</comment>
<dbReference type="PROSITE" id="PS50879">
    <property type="entry name" value="RNASE_H_1"/>
    <property type="match status" value="1"/>
</dbReference>
<dbReference type="Pfam" id="PF00075">
    <property type="entry name" value="RNase_H"/>
    <property type="match status" value="1"/>
</dbReference>
<dbReference type="PANTHER" id="PTHR10642:SF26">
    <property type="entry name" value="RIBONUCLEASE H1"/>
    <property type="match status" value="1"/>
</dbReference>
<evidence type="ECO:0000256" key="1">
    <source>
        <dbReference type="ARBA" id="ARBA00000077"/>
    </source>
</evidence>
<name>A0A554SFI9_9ACTN</name>
<evidence type="ECO:0000256" key="7">
    <source>
        <dbReference type="ARBA" id="ARBA00022723"/>
    </source>
</evidence>
<comment type="caution">
    <text evidence="12">The sequence shown here is derived from an EMBL/GenBank/DDBJ whole genome shotgun (WGS) entry which is preliminary data.</text>
</comment>
<dbReference type="InterPro" id="IPR012337">
    <property type="entry name" value="RNaseH-like_sf"/>
</dbReference>
<keyword evidence="10" id="KW-0460">Magnesium</keyword>
<dbReference type="Gene3D" id="3.30.420.10">
    <property type="entry name" value="Ribonuclease H-like superfamily/Ribonuclease H"/>
    <property type="match status" value="1"/>
</dbReference>